<dbReference type="PANTHER" id="PTHR43741:SF4">
    <property type="entry name" value="FMN-DEPENDENT NADH:QUINONE OXIDOREDUCTASE"/>
    <property type="match status" value="1"/>
</dbReference>
<keyword evidence="3 6" id="KW-0560">Oxidoreductase</keyword>
<evidence type="ECO:0000256" key="5">
    <source>
        <dbReference type="ARBA" id="ARBA00048542"/>
    </source>
</evidence>
<reference evidence="8 9" key="1">
    <citation type="submission" date="2015-11" db="EMBL/GenBank/DDBJ databases">
        <title>Genomic analysis of 38 Legionella species identifies large and diverse effector repertoires.</title>
        <authorList>
            <person name="Burstein D."/>
            <person name="Amaro F."/>
            <person name="Zusman T."/>
            <person name="Lifshitz Z."/>
            <person name="Cohen O."/>
            <person name="Gilbert J.A."/>
            <person name="Pupko T."/>
            <person name="Shuman H.A."/>
            <person name="Segal G."/>
        </authorList>
    </citation>
    <scope>NUCLEOTIDE SEQUENCE [LARGE SCALE GENOMIC DNA]</scope>
    <source>
        <strain evidence="8 9">ATCC 49655</strain>
    </source>
</reference>
<comment type="catalytic activity">
    <reaction evidence="6">
        <text>2 a quinone + NADH + H(+) = 2 a 1,4-benzosemiquinone + NAD(+)</text>
        <dbReference type="Rhea" id="RHEA:65952"/>
        <dbReference type="ChEBI" id="CHEBI:15378"/>
        <dbReference type="ChEBI" id="CHEBI:57540"/>
        <dbReference type="ChEBI" id="CHEBI:57945"/>
        <dbReference type="ChEBI" id="CHEBI:132124"/>
        <dbReference type="ChEBI" id="CHEBI:134225"/>
    </reaction>
</comment>
<dbReference type="Proteomes" id="UP000054600">
    <property type="component" value="Unassembled WGS sequence"/>
</dbReference>
<dbReference type="PANTHER" id="PTHR43741">
    <property type="entry name" value="FMN-DEPENDENT NADH-AZOREDUCTASE 1"/>
    <property type="match status" value="1"/>
</dbReference>
<comment type="cofactor">
    <cofactor evidence="6">
        <name>FMN</name>
        <dbReference type="ChEBI" id="CHEBI:58210"/>
    </cofactor>
    <text evidence="6">Binds 1 FMN per subunit.</text>
</comment>
<comment type="similarity">
    <text evidence="6">Belongs to the azoreductase type 1 family.</text>
</comment>
<evidence type="ECO:0000256" key="1">
    <source>
        <dbReference type="ARBA" id="ARBA00022630"/>
    </source>
</evidence>
<dbReference type="GO" id="GO:0016655">
    <property type="term" value="F:oxidoreductase activity, acting on NAD(P)H, quinone or similar compound as acceptor"/>
    <property type="evidence" value="ECO:0007669"/>
    <property type="project" value="InterPro"/>
</dbReference>
<evidence type="ECO:0000256" key="3">
    <source>
        <dbReference type="ARBA" id="ARBA00023002"/>
    </source>
</evidence>
<evidence type="ECO:0000259" key="7">
    <source>
        <dbReference type="Pfam" id="PF02525"/>
    </source>
</evidence>
<dbReference type="HAMAP" id="MF_01216">
    <property type="entry name" value="Azoreductase_type1"/>
    <property type="match status" value="1"/>
</dbReference>
<dbReference type="InterPro" id="IPR029039">
    <property type="entry name" value="Flavoprotein-like_sf"/>
</dbReference>
<comment type="catalytic activity">
    <reaction evidence="5">
        <text>N,N-dimethyl-1,4-phenylenediamine + anthranilate + 2 NAD(+) = 2-(4-dimethylaminophenyl)diazenylbenzoate + 2 NADH + 2 H(+)</text>
        <dbReference type="Rhea" id="RHEA:55872"/>
        <dbReference type="ChEBI" id="CHEBI:15378"/>
        <dbReference type="ChEBI" id="CHEBI:15783"/>
        <dbReference type="ChEBI" id="CHEBI:16567"/>
        <dbReference type="ChEBI" id="CHEBI:57540"/>
        <dbReference type="ChEBI" id="CHEBI:57945"/>
        <dbReference type="ChEBI" id="CHEBI:71579"/>
        <dbReference type="EC" id="1.7.1.17"/>
    </reaction>
    <physiologicalReaction direction="right-to-left" evidence="5">
        <dbReference type="Rhea" id="RHEA:55874"/>
    </physiologicalReaction>
</comment>
<feature type="binding site" evidence="6">
    <location>
        <begin position="94"/>
        <end position="97"/>
    </location>
    <ligand>
        <name>FMN</name>
        <dbReference type="ChEBI" id="CHEBI:58210"/>
    </ligand>
</feature>
<protein>
    <recommendedName>
        <fullName evidence="6">FMN dependent NADH:quinone oxidoreductase</fullName>
        <ecNumber evidence="6">1.6.5.-</ecNumber>
    </recommendedName>
    <alternativeName>
        <fullName evidence="6">Azo-dye reductase</fullName>
    </alternativeName>
    <alternativeName>
        <fullName evidence="6">FMN-dependent NADH-azo compound oxidoreductase</fullName>
    </alternativeName>
    <alternativeName>
        <fullName evidence="6">FMN-dependent NADH-azoreductase</fullName>
        <ecNumber evidence="6">1.7.1.17</ecNumber>
    </alternativeName>
</protein>
<comment type="caution">
    <text evidence="6">Lacks conserved residue(s) required for the propagation of feature annotation.</text>
</comment>
<dbReference type="GO" id="GO:0016652">
    <property type="term" value="F:oxidoreductase activity, acting on NAD(P)H as acceptor"/>
    <property type="evidence" value="ECO:0007669"/>
    <property type="project" value="UniProtKB-UniRule"/>
</dbReference>
<dbReference type="EC" id="1.7.1.17" evidence="6"/>
<dbReference type="OrthoDB" id="9787136at2"/>
<evidence type="ECO:0000256" key="2">
    <source>
        <dbReference type="ARBA" id="ARBA00022643"/>
    </source>
</evidence>
<accession>A0A0W0YHQ5</accession>
<feature type="domain" description="Flavodoxin-like fold" evidence="7">
    <location>
        <begin position="1"/>
        <end position="199"/>
    </location>
</feature>
<dbReference type="InterPro" id="IPR050104">
    <property type="entry name" value="FMN-dep_NADH:Q_OxRdtase_AzoR1"/>
</dbReference>
<evidence type="ECO:0000313" key="9">
    <source>
        <dbReference type="Proteomes" id="UP000054600"/>
    </source>
</evidence>
<dbReference type="EC" id="1.6.5.-" evidence="6"/>
<dbReference type="GO" id="GO:0010181">
    <property type="term" value="F:FMN binding"/>
    <property type="evidence" value="ECO:0007669"/>
    <property type="project" value="UniProtKB-UniRule"/>
</dbReference>
<evidence type="ECO:0000256" key="4">
    <source>
        <dbReference type="ARBA" id="ARBA00023027"/>
    </source>
</evidence>
<keyword evidence="4 6" id="KW-0520">NAD</keyword>
<dbReference type="EMBL" id="LNYW01000074">
    <property type="protein sequence ID" value="KTD56432.1"/>
    <property type="molecule type" value="Genomic_DNA"/>
</dbReference>
<comment type="subunit">
    <text evidence="6">Homodimer.</text>
</comment>
<keyword evidence="1 6" id="KW-0285">Flavoprotein</keyword>
<dbReference type="RefSeq" id="WP_018576527.1">
    <property type="nucleotide sequence ID" value="NZ_KB892387.1"/>
</dbReference>
<comment type="caution">
    <text evidence="8">The sequence shown here is derived from an EMBL/GenBank/DDBJ whole genome shotgun (WGS) entry which is preliminary data.</text>
</comment>
<dbReference type="AlphaFoldDB" id="A0A0W0YHQ5"/>
<keyword evidence="2 6" id="KW-0288">FMN</keyword>
<dbReference type="InterPro" id="IPR003680">
    <property type="entry name" value="Flavodoxin_fold"/>
</dbReference>
<comment type="function">
    <text evidence="6">Also exhibits azoreductase activity. Catalyzes the reductive cleavage of the azo bond in aromatic azo compounds to the corresponding amines.</text>
</comment>
<evidence type="ECO:0000256" key="6">
    <source>
        <dbReference type="HAMAP-Rule" id="MF_01216"/>
    </source>
</evidence>
<dbReference type="Gene3D" id="3.40.50.360">
    <property type="match status" value="1"/>
</dbReference>
<keyword evidence="9" id="KW-1185">Reference proteome</keyword>
<feature type="binding site" evidence="6">
    <location>
        <position position="9"/>
    </location>
    <ligand>
        <name>FMN</name>
        <dbReference type="ChEBI" id="CHEBI:58210"/>
    </ligand>
</feature>
<sequence length="205" mass="23071">MKLLALDASISGEHSVSRQLMGHFIDHWQLGSESKVVYRDLEDQPVNHLSQEVLAAKQQSSDTLSDAVKQELALTETLIEEFLHADEIVIAAPMYNFTIPTQLKAWIDRIVAAGRTFKYTEQGVVGLAPDKKIIIISTRGNHYSNNVSMQAMDHQENYLKTIFNFIGIRDITIIRAEGLHLGEDIRNKAIALAEQKIRELFVTVS</sequence>
<name>A0A0W0YHQ5_9GAMM</name>
<evidence type="ECO:0000313" key="8">
    <source>
        <dbReference type="EMBL" id="KTD56432.1"/>
    </source>
</evidence>
<proteinExistence type="inferred from homology"/>
<dbReference type="PATRIC" id="fig|1122169.6.peg.3256"/>
<dbReference type="GO" id="GO:0009055">
    <property type="term" value="F:electron transfer activity"/>
    <property type="evidence" value="ECO:0007669"/>
    <property type="project" value="UniProtKB-UniRule"/>
</dbReference>
<dbReference type="InterPro" id="IPR023048">
    <property type="entry name" value="NADH:quinone_OxRdtase_FMN_depd"/>
</dbReference>
<feature type="binding site" evidence="6">
    <location>
        <begin position="15"/>
        <end position="17"/>
    </location>
    <ligand>
        <name>FMN</name>
        <dbReference type="ChEBI" id="CHEBI:58210"/>
    </ligand>
</feature>
<comment type="function">
    <text evidence="6">Quinone reductase that provides resistance to thiol-specific stress caused by electrophilic quinones.</text>
</comment>
<gene>
    <name evidence="6" type="primary">azoR</name>
    <name evidence="8" type="ORF">Lsha_2831</name>
</gene>
<dbReference type="Pfam" id="PF02525">
    <property type="entry name" value="Flavodoxin_2"/>
    <property type="match status" value="1"/>
</dbReference>
<organism evidence="8 9">
    <name type="scientific">Legionella shakespearei DSM 23087</name>
    <dbReference type="NCBI Taxonomy" id="1122169"/>
    <lineage>
        <taxon>Bacteria</taxon>
        <taxon>Pseudomonadati</taxon>
        <taxon>Pseudomonadota</taxon>
        <taxon>Gammaproteobacteria</taxon>
        <taxon>Legionellales</taxon>
        <taxon>Legionellaceae</taxon>
        <taxon>Legionella</taxon>
    </lineage>
</organism>
<dbReference type="SUPFAM" id="SSF52218">
    <property type="entry name" value="Flavoproteins"/>
    <property type="match status" value="1"/>
</dbReference>
<dbReference type="eggNOG" id="COG1182">
    <property type="taxonomic scope" value="Bacteria"/>
</dbReference>